<organism evidence="6">
    <name type="scientific">Kingianthus paniculatus</name>
    <dbReference type="NCBI Taxonomy" id="244153"/>
    <lineage>
        <taxon>Eukaryota</taxon>
        <taxon>Viridiplantae</taxon>
        <taxon>Streptophyta</taxon>
        <taxon>Embryophyta</taxon>
        <taxon>Tracheophyta</taxon>
        <taxon>Spermatophyta</taxon>
        <taxon>Magnoliopsida</taxon>
        <taxon>eudicotyledons</taxon>
        <taxon>Gunneridae</taxon>
        <taxon>Pentapetalae</taxon>
        <taxon>asterids</taxon>
        <taxon>campanulids</taxon>
        <taxon>Asterales</taxon>
        <taxon>Asteraceae</taxon>
        <taxon>Asteroideae</taxon>
        <taxon>Heliantheae alliance</taxon>
        <taxon>Heliantheae</taxon>
        <taxon>Kingianthus</taxon>
    </lineage>
</organism>
<keyword evidence="4" id="KW-0732">Signal</keyword>
<keyword evidence="2" id="KW-0758">Storage protein</keyword>
<dbReference type="EMBL" id="KF574812">
    <property type="protein sequence ID" value="AII01836.1"/>
    <property type="molecule type" value="Genomic_DNA"/>
</dbReference>
<evidence type="ECO:0000256" key="4">
    <source>
        <dbReference type="SAM" id="SignalP"/>
    </source>
</evidence>
<reference evidence="6" key="1">
    <citation type="journal article" date="2014" name="Plant Cell">
        <title>Evolutionary Origins of a Bioactive Peptide Buried within Preproalbumin.</title>
        <authorList>
            <person name="Elliott A.G."/>
            <person name="Delay C."/>
            <person name="Liu H."/>
            <person name="Phua Z."/>
            <person name="Rosengren K.J."/>
            <person name="Benfield A.H."/>
            <person name="Panero J.L."/>
            <person name="Colgrave M.L."/>
            <person name="Jayasena A.S."/>
            <person name="Dunse K.M."/>
            <person name="Anderson M.A."/>
            <person name="Schilling E.E."/>
            <person name="Ortiz-Barrientos D."/>
            <person name="Craik D.J."/>
            <person name="Mylne J.S."/>
        </authorList>
    </citation>
    <scope>NUCLEOTIDE SEQUENCE</scope>
</reference>
<evidence type="ECO:0000256" key="2">
    <source>
        <dbReference type="ARBA" id="ARBA00022761"/>
    </source>
</evidence>
<dbReference type="InterPro" id="IPR036312">
    <property type="entry name" value="Bifun_inhib/LTP/seed_sf"/>
</dbReference>
<comment type="similarity">
    <text evidence="1">Belongs to the 2S seed storage albumins family.</text>
</comment>
<name>A0A076EA28_9ASTR</name>
<evidence type="ECO:0000256" key="3">
    <source>
        <dbReference type="ARBA" id="ARBA00023129"/>
    </source>
</evidence>
<evidence type="ECO:0000313" key="6">
    <source>
        <dbReference type="EMBL" id="AII01836.1"/>
    </source>
</evidence>
<dbReference type="AlphaFoldDB" id="A0A076EA28"/>
<dbReference type="SMART" id="SM00499">
    <property type="entry name" value="AAI"/>
    <property type="match status" value="1"/>
</dbReference>
<dbReference type="Pfam" id="PF00234">
    <property type="entry name" value="Tryp_alpha_amyl"/>
    <property type="match status" value="1"/>
</dbReference>
<feature type="chain" id="PRO_5001711149" evidence="4">
    <location>
        <begin position="23"/>
        <end position="172"/>
    </location>
</feature>
<evidence type="ECO:0000256" key="1">
    <source>
        <dbReference type="ARBA" id="ARBA00008262"/>
    </source>
</evidence>
<dbReference type="PANTHER" id="PTHR35496:SF4">
    <property type="entry name" value="2S SULFUR-RICH SEED STORAGE PROTEIN 2-LIKE"/>
    <property type="match status" value="1"/>
</dbReference>
<dbReference type="InterPro" id="IPR000617">
    <property type="entry name" value="Napin/2SS/CON"/>
</dbReference>
<gene>
    <name evidence="6" type="primary">PawL1</name>
</gene>
<dbReference type="GO" id="GO:0045735">
    <property type="term" value="F:nutrient reservoir activity"/>
    <property type="evidence" value="ECO:0007669"/>
    <property type="project" value="UniProtKB-KW"/>
</dbReference>
<protein>
    <submittedName>
        <fullName evidence="6">PawS-like preproalbumin 1</fullName>
    </submittedName>
</protein>
<dbReference type="InterPro" id="IPR016140">
    <property type="entry name" value="Bifunc_inhib/LTP/seed_store"/>
</dbReference>
<dbReference type="SUPFAM" id="SSF47699">
    <property type="entry name" value="Bifunctional inhibitor/lipid-transfer protein/seed storage 2S albumin"/>
    <property type="match status" value="1"/>
</dbReference>
<proteinExistence type="inferred from homology"/>
<feature type="domain" description="Bifunctional inhibitor/plant lipid transfer protein/seed storage helical" evidence="5">
    <location>
        <begin position="73"/>
        <end position="165"/>
    </location>
</feature>
<evidence type="ECO:0000259" key="5">
    <source>
        <dbReference type="SMART" id="SM00499"/>
    </source>
</evidence>
<dbReference type="CDD" id="cd00261">
    <property type="entry name" value="AAI_SS"/>
    <property type="match status" value="1"/>
</dbReference>
<sequence>MAKLALFALIFTAIVAFSAVSAYRTTITTTTIQDNGIIPVLDGLDNGIVPLIDGLDNGIVPLIDGLDNPQEQCRSQIAIEQLNHCQLHLTQGILKMVVDPRRPMQQQHLRQCCSQLKNVSPQCQCDAIEQVFNQARQQGGQRAIPQIASKAQRLPNDCGLEVQDCPLAVPRV</sequence>
<feature type="signal peptide" evidence="4">
    <location>
        <begin position="1"/>
        <end position="22"/>
    </location>
</feature>
<keyword evidence="3" id="KW-0708">Seed storage protein</keyword>
<dbReference type="Gene3D" id="1.10.110.10">
    <property type="entry name" value="Plant lipid-transfer and hydrophobic proteins"/>
    <property type="match status" value="1"/>
</dbReference>
<dbReference type="PANTHER" id="PTHR35496">
    <property type="entry name" value="2S SEED STORAGE PROTEIN 1-RELATED"/>
    <property type="match status" value="1"/>
</dbReference>
<accession>A0A076EA28</accession>